<accession>A0A1R1I2V6</accession>
<feature type="region of interest" description="Disordered" evidence="1">
    <location>
        <begin position="51"/>
        <end position="80"/>
    </location>
</feature>
<sequence length="232" mass="24689">MKALVFVLVLANLLFYAFSTGLIGTADVDEGVRLAQQVQPERINIVARGEPPAPAVAPAAEPEPAPAPATEEEEPAAASAPQACLRWETLSLAEAERVSRVLGGGFNDFTALRLATGGDGSGWWVHIPPLANKATAEKKAQELKTLGVSDYFVVQDGPVRHAISLGVFSSEKGGKERLAELQAQGVRSARLGIRPDKEGNLRLELRGPTERLEALQAALLEALPKSRPESCQ</sequence>
<comment type="caution">
    <text evidence="3">The sequence shown here is derived from an EMBL/GenBank/DDBJ whole genome shotgun (WGS) entry which is preliminary data.</text>
</comment>
<evidence type="ECO:0000256" key="1">
    <source>
        <dbReference type="SAM" id="MobiDB-lite"/>
    </source>
</evidence>
<keyword evidence="4" id="KW-1185">Reference proteome</keyword>
<organism evidence="3 4">
    <name type="scientific">Azonexus hydrophilus</name>
    <dbReference type="NCBI Taxonomy" id="418702"/>
    <lineage>
        <taxon>Bacteria</taxon>
        <taxon>Pseudomonadati</taxon>
        <taxon>Pseudomonadota</taxon>
        <taxon>Betaproteobacteria</taxon>
        <taxon>Rhodocyclales</taxon>
        <taxon>Azonexaceae</taxon>
        <taxon>Azonexus</taxon>
    </lineage>
</organism>
<dbReference type="InterPro" id="IPR007730">
    <property type="entry name" value="SPOR-like_dom"/>
</dbReference>
<dbReference type="OrthoDB" id="5298866at2"/>
<name>A0A1R1I2V6_9RHOO</name>
<gene>
    <name evidence="3" type="ORF">BJN45_11980</name>
</gene>
<dbReference type="STRING" id="418702.BJN45_11980"/>
<feature type="compositionally biased region" description="Pro residues" evidence="1">
    <location>
        <begin position="51"/>
        <end position="67"/>
    </location>
</feature>
<dbReference type="GO" id="GO:0042834">
    <property type="term" value="F:peptidoglycan binding"/>
    <property type="evidence" value="ECO:0007669"/>
    <property type="project" value="InterPro"/>
</dbReference>
<feature type="domain" description="SPOR" evidence="2">
    <location>
        <begin position="117"/>
        <end position="194"/>
    </location>
</feature>
<evidence type="ECO:0000313" key="4">
    <source>
        <dbReference type="Proteomes" id="UP000187526"/>
    </source>
</evidence>
<dbReference type="Pfam" id="PF05036">
    <property type="entry name" value="SPOR"/>
    <property type="match status" value="1"/>
</dbReference>
<dbReference type="Gene3D" id="3.30.70.1070">
    <property type="entry name" value="Sporulation related repeat"/>
    <property type="match status" value="1"/>
</dbReference>
<dbReference type="Proteomes" id="UP000187526">
    <property type="component" value="Unassembled WGS sequence"/>
</dbReference>
<dbReference type="AlphaFoldDB" id="A0A1R1I2V6"/>
<protein>
    <recommendedName>
        <fullName evidence="2">SPOR domain-containing protein</fullName>
    </recommendedName>
</protein>
<dbReference type="EMBL" id="MTHD01000004">
    <property type="protein sequence ID" value="OMG52960.1"/>
    <property type="molecule type" value="Genomic_DNA"/>
</dbReference>
<dbReference type="InterPro" id="IPR036680">
    <property type="entry name" value="SPOR-like_sf"/>
</dbReference>
<dbReference type="SUPFAM" id="SSF110997">
    <property type="entry name" value="Sporulation related repeat"/>
    <property type="match status" value="1"/>
</dbReference>
<dbReference type="RefSeq" id="WP_076095538.1">
    <property type="nucleotide sequence ID" value="NZ_MTHD01000004.1"/>
</dbReference>
<evidence type="ECO:0000259" key="2">
    <source>
        <dbReference type="PROSITE" id="PS51724"/>
    </source>
</evidence>
<evidence type="ECO:0000313" key="3">
    <source>
        <dbReference type="EMBL" id="OMG52960.1"/>
    </source>
</evidence>
<reference evidence="3 4" key="1">
    <citation type="submission" date="2016-10" db="EMBL/GenBank/DDBJ databases">
        <title>Alkaliphiles isolated from bioreactors.</title>
        <authorList>
            <person name="Salah Z."/>
            <person name="Rout S.P."/>
            <person name="Humphreys P.N."/>
        </authorList>
    </citation>
    <scope>NUCLEOTIDE SEQUENCE [LARGE SCALE GENOMIC DNA]</scope>
    <source>
        <strain evidence="3 4">ZS02</strain>
    </source>
</reference>
<proteinExistence type="predicted"/>
<dbReference type="PROSITE" id="PS51724">
    <property type="entry name" value="SPOR"/>
    <property type="match status" value="1"/>
</dbReference>